<keyword evidence="9 14" id="KW-0862">Zinc</keyword>
<feature type="binding site" evidence="16">
    <location>
        <position position="58"/>
    </location>
    <ligand>
        <name>Zn(2+)</name>
        <dbReference type="ChEBI" id="CHEBI:29105"/>
        <note>catalytic</note>
    </ligand>
</feature>
<keyword evidence="5 14" id="KW-0812">Transmembrane</keyword>
<organism evidence="18 19">
    <name type="scientific">Haloactinospora alba</name>
    <dbReference type="NCBI Taxonomy" id="405555"/>
    <lineage>
        <taxon>Bacteria</taxon>
        <taxon>Bacillati</taxon>
        <taxon>Actinomycetota</taxon>
        <taxon>Actinomycetes</taxon>
        <taxon>Streptosporangiales</taxon>
        <taxon>Nocardiopsidaceae</taxon>
        <taxon>Haloactinospora</taxon>
    </lineage>
</organism>
<dbReference type="InterPro" id="IPR008915">
    <property type="entry name" value="Peptidase_M50"/>
</dbReference>
<evidence type="ECO:0000256" key="4">
    <source>
        <dbReference type="ARBA" id="ARBA00022670"/>
    </source>
</evidence>
<keyword evidence="11 14" id="KW-0482">Metalloprotease</keyword>
<keyword evidence="4 14" id="KW-0645">Protease</keyword>
<keyword evidence="12" id="KW-0129">CBS domain</keyword>
<comment type="subcellular location">
    <subcellularLocation>
        <location evidence="1 14">Cell membrane</location>
        <topology evidence="1 14">Multi-pass membrane protein</topology>
    </subcellularLocation>
</comment>
<dbReference type="GO" id="GO:0005886">
    <property type="term" value="C:plasma membrane"/>
    <property type="evidence" value="ECO:0007669"/>
    <property type="project" value="UniProtKB-SubCell"/>
</dbReference>
<keyword evidence="3 14" id="KW-1003">Cell membrane</keyword>
<feature type="binding site" evidence="16">
    <location>
        <position position="153"/>
    </location>
    <ligand>
        <name>Zn(2+)</name>
        <dbReference type="ChEBI" id="CHEBI:29105"/>
        <note>catalytic</note>
    </ligand>
</feature>
<evidence type="ECO:0000256" key="8">
    <source>
        <dbReference type="ARBA" id="ARBA00022801"/>
    </source>
</evidence>
<dbReference type="GO" id="GO:0006508">
    <property type="term" value="P:proteolysis"/>
    <property type="evidence" value="ECO:0007669"/>
    <property type="project" value="UniProtKB-KW"/>
</dbReference>
<feature type="transmembrane region" description="Helical" evidence="14">
    <location>
        <begin position="204"/>
        <end position="225"/>
    </location>
</feature>
<feature type="transmembrane region" description="Helical" evidence="14">
    <location>
        <begin position="171"/>
        <end position="192"/>
    </location>
</feature>
<keyword evidence="8 14" id="KW-0378">Hydrolase</keyword>
<evidence type="ECO:0000256" key="3">
    <source>
        <dbReference type="ARBA" id="ARBA00022475"/>
    </source>
</evidence>
<evidence type="ECO:0000256" key="9">
    <source>
        <dbReference type="ARBA" id="ARBA00022833"/>
    </source>
</evidence>
<reference evidence="18 19" key="1">
    <citation type="submission" date="2019-06" db="EMBL/GenBank/DDBJ databases">
        <title>Sequencing the genomes of 1000 actinobacteria strains.</title>
        <authorList>
            <person name="Klenk H.-P."/>
        </authorList>
    </citation>
    <scope>NUCLEOTIDE SEQUENCE [LARGE SCALE GENOMIC DNA]</scope>
    <source>
        <strain evidence="18 19">DSM 45015</strain>
    </source>
</reference>
<dbReference type="PANTHER" id="PTHR39188">
    <property type="entry name" value="MEMBRANE-ASSOCIATED ZINC METALLOPROTEASE M50B"/>
    <property type="match status" value="1"/>
</dbReference>
<feature type="transmembrane region" description="Helical" evidence="14">
    <location>
        <begin position="38"/>
        <end position="58"/>
    </location>
</feature>
<evidence type="ECO:0000256" key="5">
    <source>
        <dbReference type="ARBA" id="ARBA00022692"/>
    </source>
</evidence>
<evidence type="ECO:0000256" key="2">
    <source>
        <dbReference type="ARBA" id="ARBA00007931"/>
    </source>
</evidence>
<keyword evidence="7" id="KW-0677">Repeat</keyword>
<dbReference type="Gene3D" id="3.10.580.10">
    <property type="entry name" value="CBS-domain"/>
    <property type="match status" value="1"/>
</dbReference>
<keyword evidence="6 14" id="KW-0479">Metal-binding</keyword>
<dbReference type="AlphaFoldDB" id="A0A543NIY0"/>
<comment type="similarity">
    <text evidence="2 14">Belongs to the peptidase M50B family.</text>
</comment>
<evidence type="ECO:0000313" key="18">
    <source>
        <dbReference type="EMBL" id="TQN31788.1"/>
    </source>
</evidence>
<dbReference type="PANTHER" id="PTHR39188:SF3">
    <property type="entry name" value="STAGE IV SPORULATION PROTEIN FB"/>
    <property type="match status" value="1"/>
</dbReference>
<comment type="caution">
    <text evidence="18">The sequence shown here is derived from an EMBL/GenBank/DDBJ whole genome shotgun (WGS) entry which is preliminary data.</text>
</comment>
<evidence type="ECO:0000256" key="1">
    <source>
        <dbReference type="ARBA" id="ARBA00004651"/>
    </source>
</evidence>
<keyword evidence="10 14" id="KW-1133">Transmembrane helix</keyword>
<keyword evidence="19" id="KW-1185">Reference proteome</keyword>
<evidence type="ECO:0000256" key="11">
    <source>
        <dbReference type="ARBA" id="ARBA00023049"/>
    </source>
</evidence>
<evidence type="ECO:0000259" key="17">
    <source>
        <dbReference type="Pfam" id="PF02163"/>
    </source>
</evidence>
<feature type="transmembrane region" description="Helical" evidence="14">
    <location>
        <begin position="130"/>
        <end position="150"/>
    </location>
</feature>
<dbReference type="OrthoDB" id="9781963at2"/>
<dbReference type="InterPro" id="IPR046342">
    <property type="entry name" value="CBS_dom_sf"/>
</dbReference>
<dbReference type="Pfam" id="PF02163">
    <property type="entry name" value="Peptidase_M50"/>
    <property type="match status" value="2"/>
</dbReference>
<feature type="domain" description="Peptidase M50" evidence="17">
    <location>
        <begin position="122"/>
        <end position="180"/>
    </location>
</feature>
<proteinExistence type="inferred from homology"/>
<dbReference type="InterPro" id="IPR016483">
    <property type="entry name" value="UCP006404_Pept_M50_CBS"/>
</dbReference>
<feature type="transmembrane region" description="Helical" evidence="14">
    <location>
        <begin position="6"/>
        <end position="26"/>
    </location>
</feature>
<feature type="transmembrane region" description="Helical" evidence="14">
    <location>
        <begin position="97"/>
        <end position="118"/>
    </location>
</feature>
<sequence length="358" mass="38158">MGRPFGVPVYVSPSWLVIAALITLLYRPLVEGELALGPWSYLVAFVFAVLLYGSVLVHELAHSVVARLYGLPVHWISLYMLGGVSQIGESRTPSREFWIAFSGPLLSLGLAGLGYVAYGYTTPATVAHVLLWQLWVANAIVGVFNLLPGLPLDGGRLVRAVVWGVTRRPMAGTVVASWAGRLLAVLVVALPFLNAALVGTPPELFAVLWAVLLGAFIWLNAGSALRTARIRERIPALRARRFARTVVSVVADTPAAEARRRMAEADAGAILVADPAGAPTSIVSEAAVQAVPESRLPWVTVSSLARSITSDNVISADLEGESLLEVLRQHPAPEYLLAETDGSVCGVLYLSDVNAAFP</sequence>
<dbReference type="CDD" id="cd06164">
    <property type="entry name" value="S2P-M50_SpoIVFB_CBS"/>
    <property type="match status" value="1"/>
</dbReference>
<evidence type="ECO:0000256" key="14">
    <source>
        <dbReference type="PIRNR" id="PIRNR006404"/>
    </source>
</evidence>
<dbReference type="SUPFAM" id="SSF54631">
    <property type="entry name" value="CBS-domain pair"/>
    <property type="match status" value="1"/>
</dbReference>
<evidence type="ECO:0000256" key="6">
    <source>
        <dbReference type="ARBA" id="ARBA00022723"/>
    </source>
</evidence>
<comment type="cofactor">
    <cofactor evidence="14 16">
        <name>Zn(2+)</name>
        <dbReference type="ChEBI" id="CHEBI:29105"/>
    </cofactor>
    <text evidence="14 16">Binds 1 zinc ion per subunit.</text>
</comment>
<evidence type="ECO:0000256" key="15">
    <source>
        <dbReference type="PIRSR" id="PIRSR006404-1"/>
    </source>
</evidence>
<feature type="binding site" evidence="16">
    <location>
        <position position="62"/>
    </location>
    <ligand>
        <name>Zn(2+)</name>
        <dbReference type="ChEBI" id="CHEBI:29105"/>
        <note>catalytic</note>
    </ligand>
</feature>
<dbReference type="PIRSF" id="PIRSF006404">
    <property type="entry name" value="UCP006404_Pept_M50_CBS"/>
    <property type="match status" value="1"/>
</dbReference>
<evidence type="ECO:0000256" key="13">
    <source>
        <dbReference type="ARBA" id="ARBA00023136"/>
    </source>
</evidence>
<keyword evidence="13 14" id="KW-0472">Membrane</keyword>
<evidence type="ECO:0000256" key="10">
    <source>
        <dbReference type="ARBA" id="ARBA00022989"/>
    </source>
</evidence>
<feature type="domain" description="Peptidase M50" evidence="17">
    <location>
        <begin position="47"/>
        <end position="120"/>
    </location>
</feature>
<accession>A0A543NIY0</accession>
<protein>
    <recommendedName>
        <fullName evidence="14">Zinc metalloprotease</fullName>
    </recommendedName>
</protein>
<dbReference type="GO" id="GO:0046872">
    <property type="term" value="F:metal ion binding"/>
    <property type="evidence" value="ECO:0007669"/>
    <property type="project" value="UniProtKB-UniRule"/>
</dbReference>
<feature type="active site" evidence="15">
    <location>
        <position position="59"/>
    </location>
</feature>
<dbReference type="EMBL" id="VFQC01000001">
    <property type="protein sequence ID" value="TQN31788.1"/>
    <property type="molecule type" value="Genomic_DNA"/>
</dbReference>
<evidence type="ECO:0000256" key="16">
    <source>
        <dbReference type="PIRSR" id="PIRSR006404-2"/>
    </source>
</evidence>
<evidence type="ECO:0000256" key="7">
    <source>
        <dbReference type="ARBA" id="ARBA00022737"/>
    </source>
</evidence>
<evidence type="ECO:0000313" key="19">
    <source>
        <dbReference type="Proteomes" id="UP000317422"/>
    </source>
</evidence>
<dbReference type="Proteomes" id="UP000317422">
    <property type="component" value="Unassembled WGS sequence"/>
</dbReference>
<gene>
    <name evidence="18" type="ORF">FHX37_1709</name>
</gene>
<dbReference type="GO" id="GO:0008237">
    <property type="term" value="F:metallopeptidase activity"/>
    <property type="evidence" value="ECO:0007669"/>
    <property type="project" value="UniProtKB-UniRule"/>
</dbReference>
<evidence type="ECO:0000256" key="12">
    <source>
        <dbReference type="ARBA" id="ARBA00023122"/>
    </source>
</evidence>
<name>A0A543NIY0_9ACTN</name>